<reference evidence="1 2" key="1">
    <citation type="journal article" date="2021" name="J. Hered.">
        <title>A chromosome-level genome assembly of the parasitoid wasp, Cotesia glomerata (Hymenoptera: Braconidae).</title>
        <authorList>
            <person name="Pinto B.J."/>
            <person name="Weis J.J."/>
            <person name="Gamble T."/>
            <person name="Ode P.J."/>
            <person name="Paul R."/>
            <person name="Zaspel J.M."/>
        </authorList>
    </citation>
    <scope>NUCLEOTIDE SEQUENCE [LARGE SCALE GENOMIC DNA]</scope>
    <source>
        <strain evidence="1">CgM1</strain>
    </source>
</reference>
<sequence length="145" mass="17208">MPTTIFGPIIALELNHFDYCNLPNVLRDRNISVIKWVEFKNIKYIRKMLDQDFDSLYPEKHEKALERWPKLRSFLVSKLRRPDDDPEEYTDDEKSTIVLMNLTKLFTPVQTIKQKKESKSFKPSGKEMQSAFMLHVKVSIMRNSK</sequence>
<dbReference type="AlphaFoldDB" id="A0AAV7IQQ7"/>
<keyword evidence="2" id="KW-1185">Reference proteome</keyword>
<dbReference type="Proteomes" id="UP000826195">
    <property type="component" value="Unassembled WGS sequence"/>
</dbReference>
<evidence type="ECO:0008006" key="3">
    <source>
        <dbReference type="Google" id="ProtNLM"/>
    </source>
</evidence>
<accession>A0AAV7IQQ7</accession>
<comment type="caution">
    <text evidence="1">The sequence shown here is derived from an EMBL/GenBank/DDBJ whole genome shotgun (WGS) entry which is preliminary data.</text>
</comment>
<gene>
    <name evidence="1" type="ORF">KQX54_016563</name>
</gene>
<protein>
    <recommendedName>
        <fullName evidence="3">MADF domain-containing protein</fullName>
    </recommendedName>
</protein>
<proteinExistence type="predicted"/>
<dbReference type="EMBL" id="JAHXZJ010001119">
    <property type="protein sequence ID" value="KAH0555266.1"/>
    <property type="molecule type" value="Genomic_DNA"/>
</dbReference>
<organism evidence="1 2">
    <name type="scientific">Cotesia glomerata</name>
    <name type="common">Lepidopteran parasitic wasp</name>
    <name type="synonym">Apanteles glomeratus</name>
    <dbReference type="NCBI Taxonomy" id="32391"/>
    <lineage>
        <taxon>Eukaryota</taxon>
        <taxon>Metazoa</taxon>
        <taxon>Ecdysozoa</taxon>
        <taxon>Arthropoda</taxon>
        <taxon>Hexapoda</taxon>
        <taxon>Insecta</taxon>
        <taxon>Pterygota</taxon>
        <taxon>Neoptera</taxon>
        <taxon>Endopterygota</taxon>
        <taxon>Hymenoptera</taxon>
        <taxon>Apocrita</taxon>
        <taxon>Ichneumonoidea</taxon>
        <taxon>Braconidae</taxon>
        <taxon>Microgastrinae</taxon>
        <taxon>Cotesia</taxon>
    </lineage>
</organism>
<evidence type="ECO:0000313" key="1">
    <source>
        <dbReference type="EMBL" id="KAH0555266.1"/>
    </source>
</evidence>
<evidence type="ECO:0000313" key="2">
    <source>
        <dbReference type="Proteomes" id="UP000826195"/>
    </source>
</evidence>
<name>A0AAV7IQQ7_COTGL</name>